<feature type="domain" description="Radical SAM core" evidence="5">
    <location>
        <begin position="115"/>
        <end position="355"/>
    </location>
</feature>
<evidence type="ECO:0000256" key="2">
    <source>
        <dbReference type="ARBA" id="ARBA00023004"/>
    </source>
</evidence>
<keyword evidence="2" id="KW-0408">Iron</keyword>
<keyword evidence="7" id="KW-1185">Reference proteome</keyword>
<keyword evidence="1" id="KW-0479">Metal-binding</keyword>
<dbReference type="NCBIfam" id="NF033668">
    <property type="entry name" value="rSAM_PA0069"/>
    <property type="match status" value="1"/>
</dbReference>
<dbReference type="SUPFAM" id="SSF102114">
    <property type="entry name" value="Radical SAM enzymes"/>
    <property type="match status" value="1"/>
</dbReference>
<evidence type="ECO:0000256" key="3">
    <source>
        <dbReference type="ARBA" id="ARBA00023014"/>
    </source>
</evidence>
<comment type="caution">
    <text evidence="6">The sequence shown here is derived from an EMBL/GenBank/DDBJ whole genome shotgun (WGS) entry which is preliminary data.</text>
</comment>
<protein>
    <submittedName>
        <fullName evidence="6">Radical SAM protein</fullName>
    </submittedName>
</protein>
<gene>
    <name evidence="6" type="ORF">CXZ10_11990</name>
</gene>
<proteinExistence type="predicted"/>
<dbReference type="InterPro" id="IPR006638">
    <property type="entry name" value="Elp3/MiaA/NifB-like_rSAM"/>
</dbReference>
<dbReference type="Pfam" id="PF04055">
    <property type="entry name" value="Radical_SAM"/>
    <property type="match status" value="1"/>
</dbReference>
<evidence type="ECO:0000313" key="6">
    <source>
        <dbReference type="EMBL" id="PKR88835.1"/>
    </source>
</evidence>
<dbReference type="PROSITE" id="PS51918">
    <property type="entry name" value="RADICAL_SAM"/>
    <property type="match status" value="1"/>
</dbReference>
<name>A0A2N3LW75_9HYPH</name>
<dbReference type="InterPro" id="IPR058240">
    <property type="entry name" value="rSAM_sf"/>
</dbReference>
<evidence type="ECO:0000259" key="5">
    <source>
        <dbReference type="PROSITE" id="PS51918"/>
    </source>
</evidence>
<evidence type="ECO:0000313" key="7">
    <source>
        <dbReference type="Proteomes" id="UP000233491"/>
    </source>
</evidence>
<dbReference type="SFLD" id="SFLDS00029">
    <property type="entry name" value="Radical_SAM"/>
    <property type="match status" value="1"/>
</dbReference>
<accession>A0A2N3LW75</accession>
<dbReference type="PANTHER" id="PTHR43432">
    <property type="entry name" value="SLR0285 PROTEIN"/>
    <property type="match status" value="1"/>
</dbReference>
<dbReference type="SMART" id="SM00729">
    <property type="entry name" value="Elp3"/>
    <property type="match status" value="1"/>
</dbReference>
<dbReference type="EMBL" id="PJNW01000009">
    <property type="protein sequence ID" value="PKR88835.1"/>
    <property type="molecule type" value="Genomic_DNA"/>
</dbReference>
<feature type="compositionally biased region" description="Basic and acidic residues" evidence="4">
    <location>
        <begin position="8"/>
        <end position="23"/>
    </location>
</feature>
<organism evidence="6 7">
    <name type="scientific">Pleomorphomonas diazotrophica</name>
    <dbReference type="NCBI Taxonomy" id="1166257"/>
    <lineage>
        <taxon>Bacteria</taxon>
        <taxon>Pseudomonadati</taxon>
        <taxon>Pseudomonadota</taxon>
        <taxon>Alphaproteobacteria</taxon>
        <taxon>Hyphomicrobiales</taxon>
        <taxon>Pleomorphomonadaceae</taxon>
        <taxon>Pleomorphomonas</taxon>
    </lineage>
</organism>
<dbReference type="InterPro" id="IPR040086">
    <property type="entry name" value="MJ0683-like"/>
</dbReference>
<dbReference type="GO" id="GO:0051536">
    <property type="term" value="F:iron-sulfur cluster binding"/>
    <property type="evidence" value="ECO:0007669"/>
    <property type="project" value="UniProtKB-KW"/>
</dbReference>
<keyword evidence="3" id="KW-0411">Iron-sulfur</keyword>
<dbReference type="OrthoDB" id="9785699at2"/>
<sequence length="413" mass="45959">MNIAYRPPPEHPPIRLNQPDRKAAAPANESGAFARRPDASIWSANALEPTPASQIADTAVMAGRRRGRGAGINPSGRFEAYARTVFDDGWSDSDELPPFKTTVQVEPARTIITRNDSPDIAFDRSLNPYRGCEHGCVYCYARPNHAYLGLSPGLDFESQLYAKTNAAEVLERQLGAPSYQPKVIAIGTATDAYQPIEKEQKITRRVLEVLAKTQHPALIITKSALVLRDLDILKPMAEQGLVKVAISITTLDRRLARAMEPRASSPQRRLEAIQKLTEAGIPVGVMMAPVIPAVTDSEIERILEAAHTFGAREAGYVLLRLPLEVSEIFREFLLREMPDRYRHVMNVLKSMRGGKDYDAEWGKRMRGTGPYAWQIGRRFELAAKRLGLNKHRVKLDTEKFLKPGNGGVQLSLF</sequence>
<dbReference type="GO" id="GO:0046872">
    <property type="term" value="F:metal ion binding"/>
    <property type="evidence" value="ECO:0007669"/>
    <property type="project" value="UniProtKB-KW"/>
</dbReference>
<dbReference type="PANTHER" id="PTHR43432:SF3">
    <property type="entry name" value="SLR0285 PROTEIN"/>
    <property type="match status" value="1"/>
</dbReference>
<dbReference type="SFLD" id="SFLDG01084">
    <property type="entry name" value="Uncharacterised_Radical_SAM_Su"/>
    <property type="match status" value="1"/>
</dbReference>
<dbReference type="Gene3D" id="3.80.30.30">
    <property type="match status" value="1"/>
</dbReference>
<dbReference type="CDD" id="cd01335">
    <property type="entry name" value="Radical_SAM"/>
    <property type="match status" value="1"/>
</dbReference>
<evidence type="ECO:0000256" key="4">
    <source>
        <dbReference type="SAM" id="MobiDB-lite"/>
    </source>
</evidence>
<dbReference type="InterPro" id="IPR007197">
    <property type="entry name" value="rSAM"/>
</dbReference>
<dbReference type="AlphaFoldDB" id="A0A2N3LW75"/>
<feature type="region of interest" description="Disordered" evidence="4">
    <location>
        <begin position="1"/>
        <end position="35"/>
    </location>
</feature>
<dbReference type="Proteomes" id="UP000233491">
    <property type="component" value="Unassembled WGS sequence"/>
</dbReference>
<reference evidence="6 7" key="1">
    <citation type="submission" date="2017-12" db="EMBL/GenBank/DDBJ databases">
        <title>Anaerobic carbon monoxide metabolism by Pleomorphomonas carboxyditropha sp. nov., a new mesophilic hydrogenogenic carboxidotroph.</title>
        <authorList>
            <person name="Esquivel-Elizondo S."/>
            <person name="Krajmalnik-Brown R."/>
        </authorList>
    </citation>
    <scope>NUCLEOTIDE SEQUENCE [LARGE SCALE GENOMIC DNA]</scope>
    <source>
        <strain evidence="6 7">R5-392</strain>
    </source>
</reference>
<dbReference type="GO" id="GO:0003824">
    <property type="term" value="F:catalytic activity"/>
    <property type="evidence" value="ECO:0007669"/>
    <property type="project" value="InterPro"/>
</dbReference>
<evidence type="ECO:0000256" key="1">
    <source>
        <dbReference type="ARBA" id="ARBA00022723"/>
    </source>
</evidence>